<dbReference type="SUPFAM" id="SSF50346">
    <property type="entry name" value="PRC-barrel domain"/>
    <property type="match status" value="1"/>
</dbReference>
<dbReference type="PANTHER" id="PTHR36505:SF1">
    <property type="entry name" value="BLR1072 PROTEIN"/>
    <property type="match status" value="1"/>
</dbReference>
<feature type="domain" description="PRC-barrel" evidence="3">
    <location>
        <begin position="102"/>
        <end position="178"/>
    </location>
</feature>
<name>A0A2R4MCQ2_9HYPH</name>
<evidence type="ECO:0000313" key="5">
    <source>
        <dbReference type="Proteomes" id="UP000258927"/>
    </source>
</evidence>
<sequence length="220" mass="22469">MSKKLLISTALVTLISAPAYADGLNVSADTSLDAGVETSAGESNSGSVDAGVDANVEASIDTGTEANKDNSDTSTDASASGTVELNGNGDNASAIAELNAGTMLATDLLGEEIYTSANADVQVVGDVNDVVMDDDGNADWLIVGVGGFLGLGEKEVAIAAEQVAWAQIDNEKLVVTQMTQAELEAADAFDRAEIETSSNYTAEDLSWTAEGEARLNAALQ</sequence>
<dbReference type="RefSeq" id="WP_117395225.1">
    <property type="nucleotide sequence ID" value="NZ_CP021330.1"/>
</dbReference>
<protein>
    <recommendedName>
        <fullName evidence="3">PRC-barrel domain-containing protein</fullName>
    </recommendedName>
</protein>
<dbReference type="PANTHER" id="PTHR36505">
    <property type="entry name" value="BLR1072 PROTEIN"/>
    <property type="match status" value="1"/>
</dbReference>
<dbReference type="STRING" id="1122213.GCA_000423365_01668"/>
<evidence type="ECO:0000256" key="2">
    <source>
        <dbReference type="SAM" id="SignalP"/>
    </source>
</evidence>
<dbReference type="Proteomes" id="UP000258927">
    <property type="component" value="Chromosome"/>
</dbReference>
<gene>
    <name evidence="4" type="ORF">MXMO3_01128</name>
</gene>
<proteinExistence type="predicted"/>
<dbReference type="InterPro" id="IPR027275">
    <property type="entry name" value="PRC-brl_dom"/>
</dbReference>
<organism evidence="4 5">
    <name type="scientific">Maritalea myrionectae</name>
    <dbReference type="NCBI Taxonomy" id="454601"/>
    <lineage>
        <taxon>Bacteria</taxon>
        <taxon>Pseudomonadati</taxon>
        <taxon>Pseudomonadota</taxon>
        <taxon>Alphaproteobacteria</taxon>
        <taxon>Hyphomicrobiales</taxon>
        <taxon>Devosiaceae</taxon>
        <taxon>Maritalea</taxon>
    </lineage>
</organism>
<dbReference type="EMBL" id="CP021330">
    <property type="protein sequence ID" value="AVX03659.1"/>
    <property type="molecule type" value="Genomic_DNA"/>
</dbReference>
<dbReference type="InterPro" id="IPR011033">
    <property type="entry name" value="PRC_barrel-like_sf"/>
</dbReference>
<evidence type="ECO:0000256" key="1">
    <source>
        <dbReference type="SAM" id="MobiDB-lite"/>
    </source>
</evidence>
<accession>A0A2R4MCQ2</accession>
<dbReference type="Gene3D" id="2.30.30.240">
    <property type="entry name" value="PRC-barrel domain"/>
    <property type="match status" value="1"/>
</dbReference>
<reference evidence="4 5" key="1">
    <citation type="submission" date="2017-05" db="EMBL/GenBank/DDBJ databases">
        <title>Genome Analysis of Maritalea myrionectae HL2708#5.</title>
        <authorList>
            <consortium name="Cotde Inc.-PKNU"/>
            <person name="Jang D."/>
            <person name="Oh H.-M."/>
        </authorList>
    </citation>
    <scope>NUCLEOTIDE SEQUENCE [LARGE SCALE GENOMIC DNA]</scope>
    <source>
        <strain evidence="4 5">HL2708#5</strain>
    </source>
</reference>
<feature type="chain" id="PRO_5015333061" description="PRC-barrel domain-containing protein" evidence="2">
    <location>
        <begin position="22"/>
        <end position="220"/>
    </location>
</feature>
<feature type="signal peptide" evidence="2">
    <location>
        <begin position="1"/>
        <end position="21"/>
    </location>
</feature>
<evidence type="ECO:0000259" key="3">
    <source>
        <dbReference type="Pfam" id="PF05239"/>
    </source>
</evidence>
<feature type="region of interest" description="Disordered" evidence="1">
    <location>
        <begin position="62"/>
        <end position="85"/>
    </location>
</feature>
<dbReference type="AlphaFoldDB" id="A0A2R4MCQ2"/>
<keyword evidence="5" id="KW-1185">Reference proteome</keyword>
<evidence type="ECO:0000313" key="4">
    <source>
        <dbReference type="EMBL" id="AVX03659.1"/>
    </source>
</evidence>
<dbReference type="Pfam" id="PF05239">
    <property type="entry name" value="PRC"/>
    <property type="match status" value="1"/>
</dbReference>
<dbReference type="KEGG" id="mmyr:MXMO3_01128"/>
<keyword evidence="2" id="KW-0732">Signal</keyword>